<feature type="transmembrane region" description="Helical" evidence="1">
    <location>
        <begin position="12"/>
        <end position="33"/>
    </location>
</feature>
<keyword evidence="1" id="KW-0472">Membrane</keyword>
<evidence type="ECO:0000256" key="1">
    <source>
        <dbReference type="SAM" id="Phobius"/>
    </source>
</evidence>
<sequence>MKLAIPNIITLGYKLSLSFGAFLLGLLFCYRFLPKGEIILIIAIILLVTSLGFFFLYKSKIIWVNKKGIYCFHLLTRNYKQILWEKSHRIDCSIRRYNGGFSYRHIKITNKDNVEIRLSDDEFENFNTLITYIKNGQKQLDKMNIEFAQLIKIRSILITLCLLSFILFYFTFSYQYITYKSYFIIPTVCFLLSIRSFNKVLWCYKVIKDQKQ</sequence>
<reference evidence="2" key="1">
    <citation type="journal article" date="2023" name="Front. Microbiol.">
        <title>Phylogeography and host specificity of Pasteurellaceae pathogenic to sea-farmed fish in the north-east Atlantic.</title>
        <authorList>
            <person name="Gulla S."/>
            <person name="Colquhoun D.J."/>
            <person name="Olsen A.B."/>
            <person name="Spilsberg B."/>
            <person name="Lagesen K."/>
            <person name="Aakesson C.P."/>
            <person name="Strom S."/>
            <person name="Manji F."/>
            <person name="Birkbeck T.H."/>
            <person name="Nilsen H.K."/>
        </authorList>
    </citation>
    <scope>NUCLEOTIDE SEQUENCE</scope>
    <source>
        <strain evidence="2">98B1</strain>
    </source>
</reference>
<proteinExistence type="predicted"/>
<name>A0AAJ6NDJ7_9PAST</name>
<dbReference type="AlphaFoldDB" id="A0AAJ6NDJ7"/>
<protein>
    <submittedName>
        <fullName evidence="2">Uncharacterized protein</fullName>
    </submittedName>
</protein>
<feature type="transmembrane region" description="Helical" evidence="1">
    <location>
        <begin position="39"/>
        <end position="57"/>
    </location>
</feature>
<feature type="transmembrane region" description="Helical" evidence="1">
    <location>
        <begin position="183"/>
        <end position="204"/>
    </location>
</feature>
<gene>
    <name evidence="2" type="ORF">QJU97_04300</name>
</gene>
<organism evidence="2 3">
    <name type="scientific">Phocoenobacter skyensis</name>
    <dbReference type="NCBI Taxonomy" id="97481"/>
    <lineage>
        <taxon>Bacteria</taxon>
        <taxon>Pseudomonadati</taxon>
        <taxon>Pseudomonadota</taxon>
        <taxon>Gammaproteobacteria</taxon>
        <taxon>Pasteurellales</taxon>
        <taxon>Pasteurellaceae</taxon>
        <taxon>Phocoenobacter</taxon>
    </lineage>
</organism>
<evidence type="ECO:0000313" key="3">
    <source>
        <dbReference type="Proteomes" id="UP001231736"/>
    </source>
</evidence>
<keyword evidence="1" id="KW-1133">Transmembrane helix</keyword>
<accession>A0AAJ6NDJ7</accession>
<dbReference type="Proteomes" id="UP001231736">
    <property type="component" value="Unassembled WGS sequence"/>
</dbReference>
<feature type="transmembrane region" description="Helical" evidence="1">
    <location>
        <begin position="156"/>
        <end position="177"/>
    </location>
</feature>
<comment type="caution">
    <text evidence="2">The sequence shown here is derived from an EMBL/GenBank/DDBJ whole genome shotgun (WGS) entry which is preliminary data.</text>
</comment>
<dbReference type="EMBL" id="JASAYT010000010">
    <property type="protein sequence ID" value="MDP8174681.1"/>
    <property type="molecule type" value="Genomic_DNA"/>
</dbReference>
<keyword evidence="1" id="KW-0812">Transmembrane</keyword>
<dbReference type="RefSeq" id="WP_306376134.1">
    <property type="nucleotide sequence ID" value="NZ_JASAYT010000010.1"/>
</dbReference>
<evidence type="ECO:0000313" key="2">
    <source>
        <dbReference type="EMBL" id="MDP8174681.1"/>
    </source>
</evidence>